<dbReference type="InterPro" id="IPR016024">
    <property type="entry name" value="ARM-type_fold"/>
</dbReference>
<reference evidence="1 2" key="1">
    <citation type="submission" date="2024-05" db="EMBL/GenBank/DDBJ databases">
        <authorList>
            <person name="Park S."/>
        </authorList>
    </citation>
    <scope>NUCLEOTIDE SEQUENCE [LARGE SCALE GENOMIC DNA]</scope>
    <source>
        <strain evidence="1 2">DGU5</strain>
    </source>
</reference>
<sequence length="319" mass="35255">MAIAVVAIFLLLVLRRYIAERRIAANKKIDAAITRSYLRRVAGHRPEGDEKGWTFRRRLAAVSQVQALLRGGERDRLMQIAELDGLLSATVRRSHSWRRSERVSAIRMLQRFGSESCIARLREMLARDRSQRVKVEAAFALAAAHALPPPRETMRILRMTARAPSKLDVALLRASAPDYPDQLALLLEDDLSPVWRAQVIDSLGWSGNVSVIALLEKAACHDHAEVRSAAMRASAKLGHPGGRDFVRSALHDPDATVRTQAVNACSALGLKEAVDDIRNLLEDPELWVRLRAEQALETLGFASGQAALNAYGSSSRSYA</sequence>
<dbReference type="SMART" id="SM00567">
    <property type="entry name" value="EZ_HEAT"/>
    <property type="match status" value="4"/>
</dbReference>
<dbReference type="InterPro" id="IPR011989">
    <property type="entry name" value="ARM-like"/>
</dbReference>
<dbReference type="Pfam" id="PF13646">
    <property type="entry name" value="HEAT_2"/>
    <property type="match status" value="1"/>
</dbReference>
<dbReference type="Gene3D" id="1.25.10.10">
    <property type="entry name" value="Leucine-rich Repeat Variant"/>
    <property type="match status" value="1"/>
</dbReference>
<dbReference type="InterPro" id="IPR004155">
    <property type="entry name" value="PBS_lyase_HEAT"/>
</dbReference>
<gene>
    <name evidence="1" type="ORF">ABDJ38_03825</name>
</gene>
<dbReference type="SUPFAM" id="SSF48371">
    <property type="entry name" value="ARM repeat"/>
    <property type="match status" value="1"/>
</dbReference>
<dbReference type="EMBL" id="JBDLBR010000001">
    <property type="protein sequence ID" value="MEN7536296.1"/>
    <property type="molecule type" value="Genomic_DNA"/>
</dbReference>
<keyword evidence="2" id="KW-1185">Reference proteome</keyword>
<dbReference type="RefSeq" id="WP_346783734.1">
    <property type="nucleotide sequence ID" value="NZ_JBDLBR010000001.1"/>
</dbReference>
<organism evidence="1 2">
    <name type="scientific">Aurantiacibacter flavus</name>
    <dbReference type="NCBI Taxonomy" id="3145232"/>
    <lineage>
        <taxon>Bacteria</taxon>
        <taxon>Pseudomonadati</taxon>
        <taxon>Pseudomonadota</taxon>
        <taxon>Alphaproteobacteria</taxon>
        <taxon>Sphingomonadales</taxon>
        <taxon>Erythrobacteraceae</taxon>
        <taxon>Aurantiacibacter</taxon>
    </lineage>
</organism>
<protein>
    <submittedName>
        <fullName evidence="1">HEAT repeat domain-containing protein</fullName>
    </submittedName>
</protein>
<evidence type="ECO:0000313" key="2">
    <source>
        <dbReference type="Proteomes" id="UP001484535"/>
    </source>
</evidence>
<name>A0ABV0CVX9_9SPHN</name>
<proteinExistence type="predicted"/>
<accession>A0ABV0CVX9</accession>
<evidence type="ECO:0000313" key="1">
    <source>
        <dbReference type="EMBL" id="MEN7536296.1"/>
    </source>
</evidence>
<dbReference type="Proteomes" id="UP001484535">
    <property type="component" value="Unassembled WGS sequence"/>
</dbReference>
<comment type="caution">
    <text evidence="1">The sequence shown here is derived from an EMBL/GenBank/DDBJ whole genome shotgun (WGS) entry which is preliminary data.</text>
</comment>